<evidence type="ECO:0000259" key="2">
    <source>
        <dbReference type="Pfam" id="PF00561"/>
    </source>
</evidence>
<dbReference type="PANTHER" id="PTHR37471:SF1">
    <property type="entry name" value="AB HYDROLASE-1 DOMAIN-CONTAINING PROTEIN"/>
    <property type="match status" value="1"/>
</dbReference>
<keyword evidence="1" id="KW-0812">Transmembrane</keyword>
<feature type="domain" description="AB hydrolase-1" evidence="2">
    <location>
        <begin position="396"/>
        <end position="512"/>
    </location>
</feature>
<dbReference type="SUPFAM" id="SSF53474">
    <property type="entry name" value="alpha/beta-Hydrolases"/>
    <property type="match status" value="1"/>
</dbReference>
<dbReference type="InterPro" id="IPR029058">
    <property type="entry name" value="AB_hydrolase_fold"/>
</dbReference>
<feature type="transmembrane region" description="Helical" evidence="1">
    <location>
        <begin position="327"/>
        <end position="347"/>
    </location>
</feature>
<feature type="transmembrane region" description="Helical" evidence="1">
    <location>
        <begin position="399"/>
        <end position="420"/>
    </location>
</feature>
<comment type="caution">
    <text evidence="3">The sequence shown here is derived from an EMBL/GenBank/DDBJ whole genome shotgun (WGS) entry which is preliminary data.</text>
</comment>
<dbReference type="PANTHER" id="PTHR37471">
    <property type="entry name" value="UNNAMED PRODUCT"/>
    <property type="match status" value="1"/>
</dbReference>
<dbReference type="Proteomes" id="UP000726737">
    <property type="component" value="Unassembled WGS sequence"/>
</dbReference>
<protein>
    <recommendedName>
        <fullName evidence="2">AB hydrolase-1 domain-containing protein</fullName>
    </recommendedName>
</protein>
<dbReference type="AlphaFoldDB" id="A0A9P6QCU6"/>
<evidence type="ECO:0000313" key="4">
    <source>
        <dbReference type="Proteomes" id="UP000726737"/>
    </source>
</evidence>
<evidence type="ECO:0000256" key="1">
    <source>
        <dbReference type="SAM" id="Phobius"/>
    </source>
</evidence>
<feature type="transmembrane region" description="Helical" evidence="1">
    <location>
        <begin position="173"/>
        <end position="195"/>
    </location>
</feature>
<dbReference type="Pfam" id="PF00561">
    <property type="entry name" value="Abhydrolase_1"/>
    <property type="match status" value="1"/>
</dbReference>
<dbReference type="Gene3D" id="3.40.50.1820">
    <property type="entry name" value="alpha/beta hydrolase"/>
    <property type="match status" value="1"/>
</dbReference>
<keyword evidence="1" id="KW-0472">Membrane</keyword>
<evidence type="ECO:0000313" key="3">
    <source>
        <dbReference type="EMBL" id="KAG0263105.1"/>
    </source>
</evidence>
<keyword evidence="4" id="KW-1185">Reference proteome</keyword>
<sequence>MIDDHLVTRTGVRSLAWIISGIVPLGSSYFCYMLAYKESPVNTLISQIPFMLQLLQANASSVLSALDNSSSNSLHQYFLVNSIPVINNLSPGSPSSTSTAVAAATATSFFSVEPPVTILSPVLSMFVSLVRSFKSRGYNNMEVIPGFRFLVALEPLKQHLDPVLRFLSSYQTLAWTLTVLHLWLAAELVFFILFWKKLARLQSVDRIVKGVGSKAKRKELFQRCLETVEEGDGFKRWIEVWFDTGRTKQLARFEDIGRENMIQWLAWAFWAAPVEEVVELPFAIAELNQMLDTIEEDKKVKFTEGFNSNVECIRLCLDPVVASHRPLVYYGFVWLASFAAGLLLRILGFTRYENTTHQIQLSDKSLPDIKSAQSTHTPPDIAYWYKPCVDPAIKTPLVFVHGIGLGLVPYIHLIVAMTSISRPLILIELPYVASCLVQTDCMTPDETYFAIERILKTHKHPKATFMGHSFGTMICAAVCRASPATSPNSIVDGLILADPICFLTHHSLARNFAYRAPATATQLVIDLFAAREIGTSWYIMRRFCWNQCMFPIAWTRRHQEPLPLQGNLSPVLPQKTRVFLSRNDTLLDMTKVAAYLRTQVGLEGKDDEDQLVMMEGMDHAQFLLRAKWFSKILKAAREC</sequence>
<dbReference type="EMBL" id="JAAAJA010000082">
    <property type="protein sequence ID" value="KAG0263105.1"/>
    <property type="molecule type" value="Genomic_DNA"/>
</dbReference>
<keyword evidence="1" id="KW-1133">Transmembrane helix</keyword>
<proteinExistence type="predicted"/>
<name>A0A9P6QCU6_9FUNG</name>
<feature type="transmembrane region" description="Helical" evidence="1">
    <location>
        <begin position="15"/>
        <end position="36"/>
    </location>
</feature>
<dbReference type="OrthoDB" id="6431331at2759"/>
<dbReference type="InterPro" id="IPR000073">
    <property type="entry name" value="AB_hydrolase_1"/>
</dbReference>
<reference evidence="3" key="1">
    <citation type="journal article" date="2020" name="Fungal Divers.">
        <title>Resolving the Mortierellaceae phylogeny through synthesis of multi-gene phylogenetics and phylogenomics.</title>
        <authorList>
            <person name="Vandepol N."/>
            <person name="Liber J."/>
            <person name="Desiro A."/>
            <person name="Na H."/>
            <person name="Kennedy M."/>
            <person name="Barry K."/>
            <person name="Grigoriev I.V."/>
            <person name="Miller A.N."/>
            <person name="O'Donnell K."/>
            <person name="Stajich J.E."/>
            <person name="Bonito G."/>
        </authorList>
    </citation>
    <scope>NUCLEOTIDE SEQUENCE</scope>
    <source>
        <strain evidence="3">KOD948</strain>
    </source>
</reference>
<accession>A0A9P6QCU6</accession>
<gene>
    <name evidence="3" type="ORF">BG011_009308</name>
</gene>
<organism evidence="3 4">
    <name type="scientific">Mortierella polycephala</name>
    <dbReference type="NCBI Taxonomy" id="41804"/>
    <lineage>
        <taxon>Eukaryota</taxon>
        <taxon>Fungi</taxon>
        <taxon>Fungi incertae sedis</taxon>
        <taxon>Mucoromycota</taxon>
        <taxon>Mortierellomycotina</taxon>
        <taxon>Mortierellomycetes</taxon>
        <taxon>Mortierellales</taxon>
        <taxon>Mortierellaceae</taxon>
        <taxon>Mortierella</taxon>
    </lineage>
</organism>